<evidence type="ECO:0000256" key="7">
    <source>
        <dbReference type="RuleBase" id="RU364083"/>
    </source>
</evidence>
<keyword evidence="2 7" id="KW-1003">Cell membrane</keyword>
<evidence type="ECO:0000256" key="3">
    <source>
        <dbReference type="ARBA" id="ARBA00022741"/>
    </source>
</evidence>
<evidence type="ECO:0000256" key="6">
    <source>
        <dbReference type="ARBA" id="ARBA00023136"/>
    </source>
</evidence>
<dbReference type="PROSITE" id="PS00211">
    <property type="entry name" value="ABC_TRANSPORTER_1"/>
    <property type="match status" value="1"/>
</dbReference>
<dbReference type="SMART" id="SM00382">
    <property type="entry name" value="AAA"/>
    <property type="match status" value="1"/>
</dbReference>
<organism evidence="9 10">
    <name type="scientific">Rhizobium alvei</name>
    <dbReference type="NCBI Taxonomy" id="1132659"/>
    <lineage>
        <taxon>Bacteria</taxon>
        <taxon>Pseudomonadati</taxon>
        <taxon>Pseudomonadota</taxon>
        <taxon>Alphaproteobacteria</taxon>
        <taxon>Hyphomicrobiales</taxon>
        <taxon>Rhizobiaceae</taxon>
        <taxon>Rhizobium/Agrobacterium group</taxon>
        <taxon>Rhizobium</taxon>
    </lineage>
</organism>
<dbReference type="InterPro" id="IPR050093">
    <property type="entry name" value="ABC_SmlMolc_Importer"/>
</dbReference>
<dbReference type="PROSITE" id="PS50893">
    <property type="entry name" value="ABC_TRANSPORTER_2"/>
    <property type="match status" value="1"/>
</dbReference>
<accession>A0ABT8YQM7</accession>
<keyword evidence="4 7" id="KW-0067">ATP-binding</keyword>
<comment type="catalytic activity">
    <reaction evidence="7">
        <text>ATP + H2O + polyamine-[polyamine-binding protein]Side 1 = ADP + phosphate + polyamineSide 2 + [polyamine-binding protein]Side 1.</text>
        <dbReference type="EC" id="7.6.2.11"/>
    </reaction>
</comment>
<keyword evidence="6 7" id="KW-0472">Membrane</keyword>
<keyword evidence="1 7" id="KW-0813">Transport</keyword>
<proteinExistence type="inferred from homology"/>
<dbReference type="InterPro" id="IPR008995">
    <property type="entry name" value="Mo/tungstate-bd_C_term_dom"/>
</dbReference>
<dbReference type="Pfam" id="PF00005">
    <property type="entry name" value="ABC_tran"/>
    <property type="match status" value="1"/>
</dbReference>
<dbReference type="EMBL" id="JAUOZU010000014">
    <property type="protein sequence ID" value="MDO6966019.1"/>
    <property type="molecule type" value="Genomic_DNA"/>
</dbReference>
<dbReference type="InterPro" id="IPR005893">
    <property type="entry name" value="PotA-like"/>
</dbReference>
<dbReference type="Gene3D" id="2.40.50.100">
    <property type="match status" value="1"/>
</dbReference>
<dbReference type="Proteomes" id="UP001174932">
    <property type="component" value="Unassembled WGS sequence"/>
</dbReference>
<dbReference type="Gene3D" id="3.40.50.300">
    <property type="entry name" value="P-loop containing nucleotide triphosphate hydrolases"/>
    <property type="match status" value="1"/>
</dbReference>
<evidence type="ECO:0000313" key="9">
    <source>
        <dbReference type="EMBL" id="MDO6966019.1"/>
    </source>
</evidence>
<dbReference type="InterPro" id="IPR013611">
    <property type="entry name" value="Transp-assoc_OB_typ2"/>
</dbReference>
<dbReference type="InterPro" id="IPR017871">
    <property type="entry name" value="ABC_transporter-like_CS"/>
</dbReference>
<evidence type="ECO:0000256" key="1">
    <source>
        <dbReference type="ARBA" id="ARBA00022448"/>
    </source>
</evidence>
<dbReference type="PANTHER" id="PTHR42781:SF4">
    <property type="entry name" value="SPERMIDINE_PUTRESCINE IMPORT ATP-BINDING PROTEIN POTA"/>
    <property type="match status" value="1"/>
</dbReference>
<name>A0ABT8YQM7_9HYPH</name>
<gene>
    <name evidence="7" type="primary">potA</name>
    <name evidence="9" type="ORF">Q4481_18830</name>
</gene>
<feature type="domain" description="ABC transporter" evidence="8">
    <location>
        <begin position="7"/>
        <end position="239"/>
    </location>
</feature>
<dbReference type="RefSeq" id="WP_304377946.1">
    <property type="nucleotide sequence ID" value="NZ_JAUOZU010000014.1"/>
</dbReference>
<reference evidence="9" key="2">
    <citation type="submission" date="2023-07" db="EMBL/GenBank/DDBJ databases">
        <authorList>
            <person name="Shen H."/>
        </authorList>
    </citation>
    <scope>NUCLEOTIDE SEQUENCE</scope>
    <source>
        <strain evidence="9">TNR-22</strain>
    </source>
</reference>
<dbReference type="SUPFAM" id="SSF50331">
    <property type="entry name" value="MOP-like"/>
    <property type="match status" value="1"/>
</dbReference>
<evidence type="ECO:0000256" key="2">
    <source>
        <dbReference type="ARBA" id="ARBA00022475"/>
    </source>
</evidence>
<dbReference type="NCBIfam" id="TIGR01187">
    <property type="entry name" value="potA"/>
    <property type="match status" value="1"/>
</dbReference>
<sequence>MALQPIVTLKGAAKSYGTFTALHDINLEIGAGEFVTLLGPSGCGKTTTLRLIGGFETADRGTITIAGKDVTELPPYRRDVNTVFQDYALFPHMTVAENVAYGLTVRSNRRPRDERDRKVAEALQLVGLSDKAGRMPQQLSGGQRQRVAMARALVREPKVLLLDEPLSALDVKLREAMQVELKHLHQKLGITFLMVTHDQEEALVLSNRIAVMQGGRIAQIGSPSELYDRPATPYVADFIGAANLISGTSAGSEGSHVKVRLPDGTLIGGTAIRTDAGLREGKPVQIAIRPERLQLVPMDGSTKIQATVVDQLFHGGRFQLETRISGRDEPVFVEVQRRSMAADGSVPQPGSQIALYVAPVDVLVYPAEANA</sequence>
<comment type="function">
    <text evidence="7">Part of the ABC transporter complex PotABCD involved in spermidine/putrescine import. Responsible for energy coupling to the transport system.</text>
</comment>
<keyword evidence="10" id="KW-1185">Reference proteome</keyword>
<dbReference type="InterPro" id="IPR003439">
    <property type="entry name" value="ABC_transporter-like_ATP-bd"/>
</dbReference>
<dbReference type="SUPFAM" id="SSF52540">
    <property type="entry name" value="P-loop containing nucleoside triphosphate hydrolases"/>
    <property type="match status" value="1"/>
</dbReference>
<evidence type="ECO:0000259" key="8">
    <source>
        <dbReference type="PROSITE" id="PS50893"/>
    </source>
</evidence>
<evidence type="ECO:0000256" key="4">
    <source>
        <dbReference type="ARBA" id="ARBA00022840"/>
    </source>
</evidence>
<dbReference type="GO" id="GO:0005524">
    <property type="term" value="F:ATP binding"/>
    <property type="evidence" value="ECO:0007669"/>
    <property type="project" value="UniProtKB-KW"/>
</dbReference>
<dbReference type="Pfam" id="PF08402">
    <property type="entry name" value="TOBE_2"/>
    <property type="match status" value="1"/>
</dbReference>
<dbReference type="InterPro" id="IPR027417">
    <property type="entry name" value="P-loop_NTPase"/>
</dbReference>
<comment type="subunit">
    <text evidence="7">The complex is composed of two ATP-binding proteins (PotA), two transmembrane proteins (PotB and PotC) and a solute-binding protein (PotD).</text>
</comment>
<comment type="caution">
    <text evidence="9">The sequence shown here is derived from an EMBL/GenBank/DDBJ whole genome shotgun (WGS) entry which is preliminary data.</text>
</comment>
<reference evidence="9" key="1">
    <citation type="journal article" date="2015" name="Int. J. Syst. Evol. Microbiol.">
        <title>Rhizobium alvei sp. nov., isolated from a freshwater river.</title>
        <authorList>
            <person name="Sheu S.Y."/>
            <person name="Huang H.W."/>
            <person name="Young C.C."/>
            <person name="Chen W.M."/>
        </authorList>
    </citation>
    <scope>NUCLEOTIDE SEQUENCE</scope>
    <source>
        <strain evidence="9">TNR-22</strain>
    </source>
</reference>
<protein>
    <recommendedName>
        <fullName evidence="7">Spermidine/putrescine import ATP-binding protein PotA</fullName>
        <ecNumber evidence="7">7.6.2.11</ecNumber>
    </recommendedName>
</protein>
<evidence type="ECO:0000256" key="5">
    <source>
        <dbReference type="ARBA" id="ARBA00022967"/>
    </source>
</evidence>
<keyword evidence="3 7" id="KW-0547">Nucleotide-binding</keyword>
<dbReference type="PANTHER" id="PTHR42781">
    <property type="entry name" value="SPERMIDINE/PUTRESCINE IMPORT ATP-BINDING PROTEIN POTA"/>
    <property type="match status" value="1"/>
</dbReference>
<dbReference type="InterPro" id="IPR003593">
    <property type="entry name" value="AAA+_ATPase"/>
</dbReference>
<evidence type="ECO:0000313" key="10">
    <source>
        <dbReference type="Proteomes" id="UP001174932"/>
    </source>
</evidence>
<comment type="similarity">
    <text evidence="7">Belongs to the ABC transporter superfamily. Spermidine/putrescine importer (TC 3.A.1.11.1) family.</text>
</comment>
<keyword evidence="5 7" id="KW-1278">Translocase</keyword>
<dbReference type="EC" id="7.6.2.11" evidence="7"/>